<dbReference type="InterPro" id="IPR001296">
    <property type="entry name" value="Glyco_trans_1"/>
</dbReference>
<gene>
    <name evidence="4" type="ORF">MNBD_BACTEROID03-1563</name>
</gene>
<dbReference type="Gene3D" id="3.40.50.2000">
    <property type="entry name" value="Glycogen Phosphorylase B"/>
    <property type="match status" value="1"/>
</dbReference>
<dbReference type="AlphaFoldDB" id="A0A3B0T034"/>
<dbReference type="PANTHER" id="PTHR12526">
    <property type="entry name" value="GLYCOSYLTRANSFERASE"/>
    <property type="match status" value="1"/>
</dbReference>
<accession>A0A3B0T034</accession>
<keyword evidence="2" id="KW-0808">Transferase</keyword>
<dbReference type="CDD" id="cd03801">
    <property type="entry name" value="GT4_PimA-like"/>
    <property type="match status" value="1"/>
</dbReference>
<dbReference type="PANTHER" id="PTHR12526:SF510">
    <property type="entry name" value="D-INOSITOL 3-PHOSPHATE GLYCOSYLTRANSFERASE"/>
    <property type="match status" value="1"/>
</dbReference>
<evidence type="ECO:0000256" key="2">
    <source>
        <dbReference type="ARBA" id="ARBA00022679"/>
    </source>
</evidence>
<organism evidence="4">
    <name type="scientific">hydrothermal vent metagenome</name>
    <dbReference type="NCBI Taxonomy" id="652676"/>
    <lineage>
        <taxon>unclassified sequences</taxon>
        <taxon>metagenomes</taxon>
        <taxon>ecological metagenomes</taxon>
    </lineage>
</organism>
<evidence type="ECO:0000313" key="4">
    <source>
        <dbReference type="EMBL" id="VAW11248.1"/>
    </source>
</evidence>
<dbReference type="Pfam" id="PF00534">
    <property type="entry name" value="Glycos_transf_1"/>
    <property type="match status" value="1"/>
</dbReference>
<sequence length="485" mass="55753">MSVKIGFLSLPTQNWLSLKRTRKFYIKALSEHFKVIEIRSEQDFLEHGTRCRLWINFFGDLAWKFKNRIQAPVLFCLHGGGVLDYRLLMERARELNSHDGFIVNCRGDLKILKALFKSPPYRHLLPLPVSEELGNEWSKPQNKKLLSIEEDCIVMGFFARLLPQKNLHKAIILCHALRIKGIKIKLIIVGDYWVDYPILNWQQSKTSYRDYINDLIKDYALRDRILHFQSNLTDSELSVAYGALDFLYHPTHSLGENFGYAPVEAMKCGTPTLGNAYGGLKDSIISGETGYLIPTWTTDSGIRSDDNAAFTWTMDFCASPQLRETFSKQCKIRAETHYSNDAFARQLRKIVGSMLGITGDKEPIEASIKPFKEYSHDLLPDATPSWSYYRGVVDLYCSHSLADFKLSETCKLRAFSEFEKRDTQVKAEDPTWPLKFTLSKEEYLLLQNCSEFITLDALSHIHDGPLDKHIIWNLLHSGVLIHSQK</sequence>
<name>A0A3B0T034_9ZZZZ</name>
<keyword evidence="1" id="KW-0328">Glycosyltransferase</keyword>
<reference evidence="4" key="1">
    <citation type="submission" date="2018-06" db="EMBL/GenBank/DDBJ databases">
        <authorList>
            <person name="Zhirakovskaya E."/>
        </authorList>
    </citation>
    <scope>NUCLEOTIDE SEQUENCE</scope>
</reference>
<feature type="domain" description="Glycosyl transferase family 1" evidence="3">
    <location>
        <begin position="141"/>
        <end position="295"/>
    </location>
</feature>
<protein>
    <recommendedName>
        <fullName evidence="3">Glycosyl transferase family 1 domain-containing protein</fullName>
    </recommendedName>
</protein>
<proteinExistence type="predicted"/>
<dbReference type="SUPFAM" id="SSF53756">
    <property type="entry name" value="UDP-Glycosyltransferase/glycogen phosphorylase"/>
    <property type="match status" value="1"/>
</dbReference>
<dbReference type="EMBL" id="UOEL01000057">
    <property type="protein sequence ID" value="VAW11248.1"/>
    <property type="molecule type" value="Genomic_DNA"/>
</dbReference>
<evidence type="ECO:0000256" key="1">
    <source>
        <dbReference type="ARBA" id="ARBA00022676"/>
    </source>
</evidence>
<dbReference type="GO" id="GO:0016757">
    <property type="term" value="F:glycosyltransferase activity"/>
    <property type="evidence" value="ECO:0007669"/>
    <property type="project" value="UniProtKB-KW"/>
</dbReference>
<evidence type="ECO:0000259" key="3">
    <source>
        <dbReference type="Pfam" id="PF00534"/>
    </source>
</evidence>